<evidence type="ECO:0000313" key="5">
    <source>
        <dbReference type="Proteomes" id="UP000469890"/>
    </source>
</evidence>
<dbReference type="Proteomes" id="UP000469890">
    <property type="component" value="Unassembled WGS sequence"/>
</dbReference>
<keyword evidence="2" id="KW-0732">Signal</keyword>
<evidence type="ECO:0000313" key="4">
    <source>
        <dbReference type="EMBL" id="KAF1797064.1"/>
    </source>
</evidence>
<dbReference type="EMBL" id="JAAECE010000010">
    <property type="protein sequence ID" value="KAF1797064.1"/>
    <property type="molecule type" value="Genomic_DNA"/>
</dbReference>
<organism evidence="4 5">
    <name type="scientific">Mucor circinelloides f. lusitanicus</name>
    <name type="common">Mucor racemosus var. lusitanicus</name>
    <dbReference type="NCBI Taxonomy" id="29924"/>
    <lineage>
        <taxon>Eukaryota</taxon>
        <taxon>Fungi</taxon>
        <taxon>Fungi incertae sedis</taxon>
        <taxon>Mucoromycota</taxon>
        <taxon>Mucoromycotina</taxon>
        <taxon>Mucoromycetes</taxon>
        <taxon>Mucorales</taxon>
        <taxon>Mucorineae</taxon>
        <taxon>Mucoraceae</taxon>
        <taxon>Mucor</taxon>
    </lineage>
</organism>
<dbReference type="PANTHER" id="PTHR43591">
    <property type="entry name" value="METHYLTRANSFERASE"/>
    <property type="match status" value="1"/>
</dbReference>
<dbReference type="CDD" id="cd02440">
    <property type="entry name" value="AdoMet_MTases"/>
    <property type="match status" value="1"/>
</dbReference>
<feature type="region of interest" description="Disordered" evidence="1">
    <location>
        <begin position="64"/>
        <end position="93"/>
    </location>
</feature>
<dbReference type="AlphaFoldDB" id="A0A8H4B875"/>
<evidence type="ECO:0000259" key="3">
    <source>
        <dbReference type="Pfam" id="PF13649"/>
    </source>
</evidence>
<dbReference type="Gene3D" id="3.40.50.150">
    <property type="entry name" value="Vaccinia Virus protein VP39"/>
    <property type="match status" value="1"/>
</dbReference>
<dbReference type="InterPro" id="IPR029063">
    <property type="entry name" value="SAM-dependent_MTases_sf"/>
</dbReference>
<dbReference type="SUPFAM" id="SSF53335">
    <property type="entry name" value="S-adenosyl-L-methionine-dependent methyltransferases"/>
    <property type="match status" value="1"/>
</dbReference>
<protein>
    <recommendedName>
        <fullName evidence="3">Methyltransferase domain-containing protein</fullName>
    </recommendedName>
</protein>
<feature type="chain" id="PRO_5034442695" description="Methyltransferase domain-containing protein" evidence="2">
    <location>
        <begin position="38"/>
        <end position="500"/>
    </location>
</feature>
<reference evidence="4 5" key="1">
    <citation type="submission" date="2019-09" db="EMBL/GenBank/DDBJ databases">
        <authorList>
            <consortium name="DOE Joint Genome Institute"/>
            <person name="Mondo S.J."/>
            <person name="Navarro-Mendoza M.I."/>
            <person name="Perez-Arques C."/>
            <person name="Panchal S."/>
            <person name="Nicolas F.E."/>
            <person name="Ganguly P."/>
            <person name="Pangilinan J."/>
            <person name="Grigoriev I."/>
            <person name="Heitman J."/>
            <person name="Sanya K."/>
            <person name="Garre V."/>
        </authorList>
    </citation>
    <scope>NUCLEOTIDE SEQUENCE [LARGE SCALE GENOMIC DNA]</scope>
    <source>
        <strain evidence="4 5">MU402</strain>
    </source>
</reference>
<accession>A0A8H4B875</accession>
<sequence>MWLNINQVNPFSFSFFFFFSFFSSLFSPLSTMGNANSRPSEEVLATLSSKSRKKYNQSYPNFFESKSTASDRHSPRGSIISIRKDKRKHSSASEDSSLLNAAVSLLSSSPPSPLNTTPEYTIPIEYEIRNGRRYMISPAHRFYLPCDDEEADRIVILHFCIKYAFNGNVVAPVIQSLRVKPNHKDKYSTRVLDVGCGPGTWILEMASEFPFTEFHGIDIRTMFPTTIKPSNAKFIQHDFLQSSLPYEDNSFEFVRMRLMLVFITEQQFFHLLSEIRRILKPDGYFEILDCEYQIQRPGILCDKILNRQIPQSLHKKLGTIDHMPSHHVSTALTLHGGFVNVHQRRIHIPIGWGGQLGEVHAQNLQSYLLSMHPDIKQELSVANEDSNANIDNLLVEAVKECTVRQSHAYWFACYGQKPAAVNNLIPTTLNTPMATAAITTVAAATMLTPISSPNSSCIDLKEPSDISRDAVAAAATTTAAVATAPTCWDSIYDFVDGYID</sequence>
<gene>
    <name evidence="4" type="ORF">FB192DRAFT_1029850</name>
</gene>
<feature type="domain" description="Methyltransferase" evidence="3">
    <location>
        <begin position="191"/>
        <end position="283"/>
    </location>
</feature>
<dbReference type="Pfam" id="PF13649">
    <property type="entry name" value="Methyltransf_25"/>
    <property type="match status" value="1"/>
</dbReference>
<name>A0A8H4B875_MUCCL</name>
<proteinExistence type="predicted"/>
<dbReference type="InterPro" id="IPR041698">
    <property type="entry name" value="Methyltransf_25"/>
</dbReference>
<evidence type="ECO:0000256" key="2">
    <source>
        <dbReference type="SAM" id="SignalP"/>
    </source>
</evidence>
<feature type="signal peptide" evidence="2">
    <location>
        <begin position="1"/>
        <end position="37"/>
    </location>
</feature>
<dbReference type="PANTHER" id="PTHR43591:SF110">
    <property type="entry name" value="RHODANESE DOMAIN-CONTAINING PROTEIN"/>
    <property type="match status" value="1"/>
</dbReference>
<evidence type="ECO:0000256" key="1">
    <source>
        <dbReference type="SAM" id="MobiDB-lite"/>
    </source>
</evidence>
<comment type="caution">
    <text evidence="4">The sequence shown here is derived from an EMBL/GenBank/DDBJ whole genome shotgun (WGS) entry which is preliminary data.</text>
</comment>